<name>A0A382V575_9ZZZZ</name>
<evidence type="ECO:0000313" key="1">
    <source>
        <dbReference type="EMBL" id="SVD41175.1"/>
    </source>
</evidence>
<protein>
    <submittedName>
        <fullName evidence="1">Uncharacterized protein</fullName>
    </submittedName>
</protein>
<reference evidence="1" key="1">
    <citation type="submission" date="2018-05" db="EMBL/GenBank/DDBJ databases">
        <authorList>
            <person name="Lanie J.A."/>
            <person name="Ng W.-L."/>
            <person name="Kazmierczak K.M."/>
            <person name="Andrzejewski T.M."/>
            <person name="Davidsen T.M."/>
            <person name="Wayne K.J."/>
            <person name="Tettelin H."/>
            <person name="Glass J.I."/>
            <person name="Rusch D."/>
            <person name="Podicherti R."/>
            <person name="Tsui H.-C.T."/>
            <person name="Winkler M.E."/>
        </authorList>
    </citation>
    <scope>NUCLEOTIDE SEQUENCE</scope>
</reference>
<dbReference type="AlphaFoldDB" id="A0A382V575"/>
<accession>A0A382V575</accession>
<sequence>MMEGARSLGKAYREFRGYTTSAPLGSDDVTEKEKIRSSAEKLGIDTAGMNQDEIKTAILERLSNE</sequence>
<gene>
    <name evidence="1" type="ORF">METZ01_LOCUS394029</name>
</gene>
<dbReference type="EMBL" id="UINC01148986">
    <property type="protein sequence ID" value="SVD41175.1"/>
    <property type="molecule type" value="Genomic_DNA"/>
</dbReference>
<proteinExistence type="predicted"/>
<organism evidence="1">
    <name type="scientific">marine metagenome</name>
    <dbReference type="NCBI Taxonomy" id="408172"/>
    <lineage>
        <taxon>unclassified sequences</taxon>
        <taxon>metagenomes</taxon>
        <taxon>ecological metagenomes</taxon>
    </lineage>
</organism>